<name>A0ABN3GZ05_9ACTN</name>
<reference evidence="2 3" key="1">
    <citation type="journal article" date="2019" name="Int. J. Syst. Evol. Microbiol.">
        <title>The Global Catalogue of Microorganisms (GCM) 10K type strain sequencing project: providing services to taxonomists for standard genome sequencing and annotation.</title>
        <authorList>
            <consortium name="The Broad Institute Genomics Platform"/>
            <consortium name="The Broad Institute Genome Sequencing Center for Infectious Disease"/>
            <person name="Wu L."/>
            <person name="Ma J."/>
        </authorList>
    </citation>
    <scope>NUCLEOTIDE SEQUENCE [LARGE SCALE GENOMIC DNA]</scope>
    <source>
        <strain evidence="2 3">JCM 3272</strain>
    </source>
</reference>
<protein>
    <submittedName>
        <fullName evidence="2">Uncharacterized protein</fullName>
    </submittedName>
</protein>
<feature type="chain" id="PRO_5046767705" evidence="1">
    <location>
        <begin position="19"/>
        <end position="143"/>
    </location>
</feature>
<keyword evidence="1" id="KW-0732">Signal</keyword>
<organism evidence="2 3">
    <name type="scientific">Dactylosporangium salmoneum</name>
    <dbReference type="NCBI Taxonomy" id="53361"/>
    <lineage>
        <taxon>Bacteria</taxon>
        <taxon>Bacillati</taxon>
        <taxon>Actinomycetota</taxon>
        <taxon>Actinomycetes</taxon>
        <taxon>Micromonosporales</taxon>
        <taxon>Micromonosporaceae</taxon>
        <taxon>Dactylosporangium</taxon>
    </lineage>
</organism>
<evidence type="ECO:0000256" key="1">
    <source>
        <dbReference type="SAM" id="SignalP"/>
    </source>
</evidence>
<feature type="signal peptide" evidence="1">
    <location>
        <begin position="1"/>
        <end position="18"/>
    </location>
</feature>
<accession>A0ABN3GZ05</accession>
<keyword evidence="3" id="KW-1185">Reference proteome</keyword>
<dbReference type="Proteomes" id="UP001501444">
    <property type="component" value="Unassembled WGS sequence"/>
</dbReference>
<comment type="caution">
    <text evidence="2">The sequence shown here is derived from an EMBL/GenBank/DDBJ whole genome shotgun (WGS) entry which is preliminary data.</text>
</comment>
<dbReference type="RefSeq" id="WP_344616199.1">
    <property type="nucleotide sequence ID" value="NZ_BAAARV010000061.1"/>
</dbReference>
<proteinExistence type="predicted"/>
<gene>
    <name evidence="2" type="ORF">GCM10010170_063110</name>
</gene>
<sequence>MRNAVIAFLLILAAVAVTKTGPDQTPDPSRAAASAVCDISPQRVTEGSGKLVAAVQYRCDSPGPEKLTVTVRLQQAGGGRWRTAAQQQFSAAGGETLGAVPVAQRTLQVSAPCVPGAYRTEAEWTISGRTRTKLSAERRNPCA</sequence>
<dbReference type="EMBL" id="BAAARV010000061">
    <property type="protein sequence ID" value="GAA2364910.1"/>
    <property type="molecule type" value="Genomic_DNA"/>
</dbReference>
<evidence type="ECO:0000313" key="3">
    <source>
        <dbReference type="Proteomes" id="UP001501444"/>
    </source>
</evidence>
<evidence type="ECO:0000313" key="2">
    <source>
        <dbReference type="EMBL" id="GAA2364910.1"/>
    </source>
</evidence>